<reference evidence="2 3" key="2">
    <citation type="journal article" date="2017" name="Genome Biol. Evol.">
        <title>Trajectories and Drivers of Genome Evolution in Surface-Associated Marine Phaeobacter.</title>
        <authorList>
            <person name="Freese H.M."/>
            <person name="Sikorski J."/>
            <person name="Bunk B."/>
            <person name="Scheuner C."/>
            <person name="Meier-Kolthoff J.P."/>
            <person name="Sproer C."/>
            <person name="Gram L."/>
            <person name="Overmann J."/>
        </authorList>
    </citation>
    <scope>NUCLEOTIDE SEQUENCE [LARGE SCALE GENOMIC DNA]</scope>
    <source>
        <strain evidence="2 3">P88</strain>
    </source>
</reference>
<name>A0A2I7KCK5_9RHOB</name>
<evidence type="ECO:0008006" key="4">
    <source>
        <dbReference type="Google" id="ProtNLM"/>
    </source>
</evidence>
<dbReference type="RefSeq" id="WP_123618999.1">
    <property type="nucleotide sequence ID" value="NZ_CANLFJ010000004.1"/>
</dbReference>
<protein>
    <recommendedName>
        <fullName evidence="4">Lipoprotein</fullName>
    </recommendedName>
</protein>
<feature type="chain" id="PRO_5014369506" description="Lipoprotein" evidence="1">
    <location>
        <begin position="22"/>
        <end position="111"/>
    </location>
</feature>
<dbReference type="AlphaFoldDB" id="A0A2I7KCK5"/>
<sequence precursor="true">MRIERMLLLLALTAGCSGYLAQDLDDFKSETLSRYPVGSNVEDLQRGLKGRGFKESGSAFKPAPHRPKPLPHCMRKGLTYGFWAGGSRLVCYRADAGIIEEIEIYQLVAGL</sequence>
<evidence type="ECO:0000313" key="3">
    <source>
        <dbReference type="Proteomes" id="UP000236447"/>
    </source>
</evidence>
<accession>A0A2I7KCK5</accession>
<keyword evidence="1" id="KW-0732">Signal</keyword>
<proteinExistence type="predicted"/>
<evidence type="ECO:0000313" key="2">
    <source>
        <dbReference type="EMBL" id="AUR00330.1"/>
    </source>
</evidence>
<gene>
    <name evidence="2" type="ORF">PhaeoP88_02993</name>
</gene>
<evidence type="ECO:0000256" key="1">
    <source>
        <dbReference type="SAM" id="SignalP"/>
    </source>
</evidence>
<organism evidence="2 3">
    <name type="scientific">Phaeobacter inhibens</name>
    <dbReference type="NCBI Taxonomy" id="221822"/>
    <lineage>
        <taxon>Bacteria</taxon>
        <taxon>Pseudomonadati</taxon>
        <taxon>Pseudomonadota</taxon>
        <taxon>Alphaproteobacteria</taxon>
        <taxon>Rhodobacterales</taxon>
        <taxon>Roseobacteraceae</taxon>
        <taxon>Phaeobacter</taxon>
    </lineage>
</organism>
<dbReference type="EMBL" id="CP010725">
    <property type="protein sequence ID" value="AUR00330.1"/>
    <property type="molecule type" value="Genomic_DNA"/>
</dbReference>
<reference evidence="2 3" key="1">
    <citation type="journal article" date="2017" name="Front. Microbiol.">
        <title>Phaeobacter piscinae sp. nov., a species of the Roseobacter group and potential aquaculture probiont.</title>
        <authorList>
            <person name="Sonnenschein E.C."/>
            <person name="Phippen C.B.W."/>
            <person name="Nielsen K.F."/>
            <person name="Mateiu R.V."/>
            <person name="Melchiorsen J."/>
            <person name="Gram L."/>
            <person name="Overmann J."/>
            <person name="Freese H.M."/>
        </authorList>
    </citation>
    <scope>NUCLEOTIDE SEQUENCE [LARGE SCALE GENOMIC DNA]</scope>
    <source>
        <strain evidence="2 3">P88</strain>
    </source>
</reference>
<dbReference type="PROSITE" id="PS51257">
    <property type="entry name" value="PROKAR_LIPOPROTEIN"/>
    <property type="match status" value="1"/>
</dbReference>
<dbReference type="Proteomes" id="UP000236447">
    <property type="component" value="Chromosome"/>
</dbReference>
<feature type="signal peptide" evidence="1">
    <location>
        <begin position="1"/>
        <end position="21"/>
    </location>
</feature>